<dbReference type="InterPro" id="IPR019911">
    <property type="entry name" value="Alkanesulphonate_mOase_FMN-dep"/>
</dbReference>
<comment type="caution">
    <text evidence="9">The sequence shown here is derived from an EMBL/GenBank/DDBJ whole genome shotgun (WGS) entry which is preliminary data.</text>
</comment>
<evidence type="ECO:0000259" key="8">
    <source>
        <dbReference type="Pfam" id="PF00296"/>
    </source>
</evidence>
<dbReference type="RefSeq" id="WP_131644254.1">
    <property type="nucleotide sequence ID" value="NZ_JACBGP010000002.1"/>
</dbReference>
<reference evidence="9" key="1">
    <citation type="submission" date="2019-10" db="EMBL/GenBank/DDBJ databases">
        <title>Rhizobium leguminosarum symbiovar viciae collection.</title>
        <authorList>
            <person name="Boivin S."/>
            <person name="Lepetit M."/>
        </authorList>
    </citation>
    <scope>NUCLEOTIDE SEQUENCE</scope>
    <source>
        <strain evidence="9">L143</strain>
    </source>
</reference>
<dbReference type="Proteomes" id="UP000662259">
    <property type="component" value="Unassembled WGS sequence"/>
</dbReference>
<dbReference type="SUPFAM" id="SSF51679">
    <property type="entry name" value="Bacterial luciferase-like"/>
    <property type="match status" value="1"/>
</dbReference>
<dbReference type="PANTHER" id="PTHR42847:SF4">
    <property type="entry name" value="ALKANESULFONATE MONOOXYGENASE-RELATED"/>
    <property type="match status" value="1"/>
</dbReference>
<dbReference type="NCBIfam" id="TIGR03565">
    <property type="entry name" value="alk_sulf_monoox"/>
    <property type="match status" value="1"/>
</dbReference>
<comment type="catalytic activity">
    <reaction evidence="7">
        <text>an alkanesulfonate + FMNH2 + O2 = an aldehyde + FMN + sulfite + H2O + 2 H(+)</text>
        <dbReference type="Rhea" id="RHEA:23064"/>
        <dbReference type="ChEBI" id="CHEBI:15377"/>
        <dbReference type="ChEBI" id="CHEBI:15378"/>
        <dbReference type="ChEBI" id="CHEBI:15379"/>
        <dbReference type="ChEBI" id="CHEBI:17359"/>
        <dbReference type="ChEBI" id="CHEBI:17478"/>
        <dbReference type="ChEBI" id="CHEBI:57618"/>
        <dbReference type="ChEBI" id="CHEBI:58210"/>
        <dbReference type="ChEBI" id="CHEBI:134249"/>
        <dbReference type="EC" id="1.14.14.5"/>
    </reaction>
</comment>
<keyword evidence="5 7" id="KW-0560">Oxidoreductase</keyword>
<dbReference type="HAMAP" id="MF_01229">
    <property type="entry name" value="Alkanesulf_monooxygen"/>
    <property type="match status" value="1"/>
</dbReference>
<comment type="similarity">
    <text evidence="1 7">Belongs to the SsuD family.</text>
</comment>
<dbReference type="InterPro" id="IPR050172">
    <property type="entry name" value="SsuD_RutA_monooxygenase"/>
</dbReference>
<evidence type="ECO:0000256" key="4">
    <source>
        <dbReference type="ARBA" id="ARBA00022643"/>
    </source>
</evidence>
<organism evidence="9 10">
    <name type="scientific">Rhizobium leguminosarum bv. viciae</name>
    <dbReference type="NCBI Taxonomy" id="387"/>
    <lineage>
        <taxon>Bacteria</taxon>
        <taxon>Pseudomonadati</taxon>
        <taxon>Pseudomonadota</taxon>
        <taxon>Alphaproteobacteria</taxon>
        <taxon>Hyphomicrobiales</taxon>
        <taxon>Rhizobiaceae</taxon>
        <taxon>Rhizobium/Agrobacterium group</taxon>
        <taxon>Rhizobium</taxon>
    </lineage>
</organism>
<dbReference type="CDD" id="cd01094">
    <property type="entry name" value="Alkanesulfonate_monoxygenase"/>
    <property type="match status" value="1"/>
</dbReference>
<evidence type="ECO:0000256" key="7">
    <source>
        <dbReference type="HAMAP-Rule" id="MF_01229"/>
    </source>
</evidence>
<keyword evidence="6 7" id="KW-0503">Monooxygenase</keyword>
<evidence type="ECO:0000313" key="9">
    <source>
        <dbReference type="EMBL" id="NKM45055.1"/>
    </source>
</evidence>
<dbReference type="GO" id="GO:0008726">
    <property type="term" value="F:alkanesulfonate monooxygenase activity"/>
    <property type="evidence" value="ECO:0007669"/>
    <property type="project" value="UniProtKB-UniRule"/>
</dbReference>
<dbReference type="GO" id="GO:0046306">
    <property type="term" value="P:alkanesulfonate catabolic process"/>
    <property type="evidence" value="ECO:0007669"/>
    <property type="project" value="TreeGrafter"/>
</dbReference>
<dbReference type="PANTHER" id="PTHR42847">
    <property type="entry name" value="ALKANESULFONATE MONOOXYGENASE"/>
    <property type="match status" value="1"/>
</dbReference>
<evidence type="ECO:0000256" key="5">
    <source>
        <dbReference type="ARBA" id="ARBA00023002"/>
    </source>
</evidence>
<feature type="domain" description="Luciferase-like" evidence="8">
    <location>
        <begin position="14"/>
        <end position="336"/>
    </location>
</feature>
<proteinExistence type="inferred from homology"/>
<evidence type="ECO:0000313" key="10">
    <source>
        <dbReference type="Proteomes" id="UP000662259"/>
    </source>
</evidence>
<evidence type="ECO:0000256" key="6">
    <source>
        <dbReference type="ARBA" id="ARBA00023033"/>
    </source>
</evidence>
<dbReference type="EC" id="1.14.14.5" evidence="2 7"/>
<keyword evidence="4 7" id="KW-0288">FMN</keyword>
<dbReference type="NCBIfam" id="NF001939">
    <property type="entry name" value="PRK00719.1"/>
    <property type="match status" value="1"/>
</dbReference>
<protein>
    <recommendedName>
        <fullName evidence="2 7">Alkanesulfonate monooxygenase</fullName>
        <ecNumber evidence="2 7">1.14.14.5</ecNumber>
    </recommendedName>
    <alternativeName>
        <fullName evidence="7">FMNH2-dependent aliphatic sulfonate monooxygenase</fullName>
    </alternativeName>
</protein>
<gene>
    <name evidence="7 9" type="primary">ssuD</name>
    <name evidence="9" type="ORF">GFL91_08670</name>
</gene>
<dbReference type="InterPro" id="IPR011251">
    <property type="entry name" value="Luciferase-like_dom"/>
</dbReference>
<evidence type="ECO:0000256" key="3">
    <source>
        <dbReference type="ARBA" id="ARBA00022630"/>
    </source>
</evidence>
<dbReference type="AlphaFoldDB" id="A0A4R0BRJ6"/>
<dbReference type="Gene3D" id="3.20.20.30">
    <property type="entry name" value="Luciferase-like domain"/>
    <property type="match status" value="1"/>
</dbReference>
<keyword evidence="3 7" id="KW-0285">Flavoprotein</keyword>
<evidence type="ECO:0000256" key="2">
    <source>
        <dbReference type="ARBA" id="ARBA00012113"/>
    </source>
</evidence>
<name>A0A4R0BRJ6_RHILV</name>
<dbReference type="Pfam" id="PF00296">
    <property type="entry name" value="Bac_luciferase"/>
    <property type="match status" value="1"/>
</dbReference>
<dbReference type="InterPro" id="IPR036661">
    <property type="entry name" value="Luciferase-like_sf"/>
</dbReference>
<evidence type="ECO:0000256" key="1">
    <source>
        <dbReference type="ARBA" id="ARBA00007044"/>
    </source>
</evidence>
<comment type="function">
    <text evidence="7">Catalyzes the desulfonation of aliphatic sulfonates.</text>
</comment>
<dbReference type="EMBL" id="WIEZ01000004">
    <property type="protein sequence ID" value="NKM45055.1"/>
    <property type="molecule type" value="Genomic_DNA"/>
</dbReference>
<accession>A0A4R0BRJ6</accession>
<sequence length="396" mass="43073">MTTISHTGQSEPINFLWFIPTSGDGTYLGSSDLNRAPEIGYLTQIAQAVDRLGYSGVLLPTGVACEESFVTAAALAAKTEKLQFLVAIRPGTASPAYYARLATTLDRISNGRLLLNIVVGGSPAELAGDGIHLEHDERYAHAEEFFTVFEELLEKGTASFDGKYIKATNARLGFPSVQNPRPPLYFGGSSDAGIDFSVGRVDKYLTWGEPPAQVAEKITKVRKAAGERGREVSFGIRLHFIVRETDEEAWEAAERLIRHLDDDTIREAQERFVHESDSVGQKRMAALHGGRRDKLEVSPNLWAGVGLVRAGAGTALVGSPKTVAARLREYQEIGIDTVIGSGYPHLEEAYRVAELLFPELGITREQQRLGFNNEFGRKQVFAGGSHGGNLKVVSGS</sequence>